<reference evidence="1 2" key="1">
    <citation type="journal article" date="2015" name="Genome Announc.">
        <title>Expanding the biotechnology potential of lactobacilli through comparative genomics of 213 strains and associated genera.</title>
        <authorList>
            <person name="Sun Z."/>
            <person name="Harris H.M."/>
            <person name="McCann A."/>
            <person name="Guo C."/>
            <person name="Argimon S."/>
            <person name="Zhang W."/>
            <person name="Yang X."/>
            <person name="Jeffery I.B."/>
            <person name="Cooney J.C."/>
            <person name="Kagawa T.F."/>
            <person name="Liu W."/>
            <person name="Song Y."/>
            <person name="Salvetti E."/>
            <person name="Wrobel A."/>
            <person name="Rasinkangas P."/>
            <person name="Parkhill J."/>
            <person name="Rea M.C."/>
            <person name="O'Sullivan O."/>
            <person name="Ritari J."/>
            <person name="Douillard F.P."/>
            <person name="Paul Ross R."/>
            <person name="Yang R."/>
            <person name="Briner A.E."/>
            <person name="Felis G.E."/>
            <person name="de Vos W.M."/>
            <person name="Barrangou R."/>
            <person name="Klaenhammer T.R."/>
            <person name="Caufield P.W."/>
            <person name="Cui Y."/>
            <person name="Zhang H."/>
            <person name="O'Toole P.W."/>
        </authorList>
    </citation>
    <scope>NUCLEOTIDE SEQUENCE [LARGE SCALE GENOMIC DNA]</scope>
    <source>
        <strain evidence="1 2">DSM 5007</strain>
    </source>
</reference>
<dbReference type="EMBL" id="AZGF01000061">
    <property type="protein sequence ID" value="KRM08910.1"/>
    <property type="molecule type" value="Genomic_DNA"/>
</dbReference>
<sequence length="134" mass="14781">MSKADKKNTQFKFTLSQDETKDNTADPVYMVSMKVTNKTNKTIKFHKDKFIFDSPEKKIISSGDGILSVLPGKSKTIDQMFDDVPEQGTLGDGVIEYLNSSNKLAYSQFDNNVATSANLKNNDGTIHAPGDPVQ</sequence>
<keyword evidence="2" id="KW-1185">Reference proteome</keyword>
<name>A0A0R1VT43_9LACO</name>
<dbReference type="AlphaFoldDB" id="A0A0R1VT43"/>
<comment type="caution">
    <text evidence="1">The sequence shown here is derived from an EMBL/GenBank/DDBJ whole genome shotgun (WGS) entry which is preliminary data.</text>
</comment>
<dbReference type="Proteomes" id="UP000051820">
    <property type="component" value="Unassembled WGS sequence"/>
</dbReference>
<protein>
    <recommendedName>
        <fullName evidence="3">DUF4352 domain-containing protein</fullName>
    </recommendedName>
</protein>
<gene>
    <name evidence="1" type="ORF">FD16_GL002209</name>
</gene>
<evidence type="ECO:0000313" key="1">
    <source>
        <dbReference type="EMBL" id="KRM08910.1"/>
    </source>
</evidence>
<proteinExistence type="predicted"/>
<dbReference type="PATRIC" id="fig|1423807.3.peg.2269"/>
<accession>A0A0R1VT43</accession>
<organism evidence="1 2">
    <name type="scientific">Paucilactobacillus suebicus DSM 5007 = KCTC 3549</name>
    <dbReference type="NCBI Taxonomy" id="1423807"/>
    <lineage>
        <taxon>Bacteria</taxon>
        <taxon>Bacillati</taxon>
        <taxon>Bacillota</taxon>
        <taxon>Bacilli</taxon>
        <taxon>Lactobacillales</taxon>
        <taxon>Lactobacillaceae</taxon>
        <taxon>Paucilactobacillus</taxon>
    </lineage>
</organism>
<evidence type="ECO:0000313" key="2">
    <source>
        <dbReference type="Proteomes" id="UP000051820"/>
    </source>
</evidence>
<evidence type="ECO:0008006" key="3">
    <source>
        <dbReference type="Google" id="ProtNLM"/>
    </source>
</evidence>